<feature type="binding site" evidence="7">
    <location>
        <position position="747"/>
    </location>
    <ligand>
        <name>AMP</name>
        <dbReference type="ChEBI" id="CHEBI:456215"/>
    </ligand>
</feature>
<comment type="pathway">
    <text evidence="1">Purine metabolism; 3',5'-cyclic AMP degradation; AMP from 3',5'-cyclic AMP: step 1/1.</text>
</comment>
<dbReference type="InterPro" id="IPR036971">
    <property type="entry name" value="PDEase_catalytic_dom_sf"/>
</dbReference>
<dbReference type="PRINTS" id="PR00387">
    <property type="entry name" value="PDIESTERASE1"/>
</dbReference>
<dbReference type="InterPro" id="IPR003607">
    <property type="entry name" value="HD/PDEase_dom"/>
</dbReference>
<evidence type="ECO:0000256" key="6">
    <source>
        <dbReference type="PIRSR" id="PIRSR623088-1"/>
    </source>
</evidence>
<dbReference type="InterPro" id="IPR000014">
    <property type="entry name" value="PAS"/>
</dbReference>
<evidence type="ECO:0000256" key="3">
    <source>
        <dbReference type="ARBA" id="ARBA00022723"/>
    </source>
</evidence>
<dbReference type="InterPro" id="IPR057304">
    <property type="entry name" value="PDE8-like_REC_N"/>
</dbReference>
<evidence type="ECO:0000256" key="8">
    <source>
        <dbReference type="PIRSR" id="PIRSR623088-3"/>
    </source>
</evidence>
<dbReference type="GO" id="GO:0046872">
    <property type="term" value="F:metal ion binding"/>
    <property type="evidence" value="ECO:0007669"/>
    <property type="project" value="UniProtKB-KW"/>
</dbReference>
<feature type="region of interest" description="Disordered" evidence="10">
    <location>
        <begin position="325"/>
        <end position="344"/>
    </location>
</feature>
<evidence type="ECO:0000256" key="2">
    <source>
        <dbReference type="ARBA" id="ARBA00006437"/>
    </source>
</evidence>
<reference evidence="14" key="1">
    <citation type="submission" date="2016-11" db="UniProtKB">
        <authorList>
            <consortium name="WormBaseParasite"/>
        </authorList>
    </citation>
    <scope>IDENTIFICATION</scope>
</reference>
<comment type="cofactor">
    <cofactor evidence="9">
        <name>a divalent metal cation</name>
        <dbReference type="ChEBI" id="CHEBI:60240"/>
    </cofactor>
    <text evidence="9">Binds 2 divalent metal cations per subunit. Site 1 may preferentially bind zinc ions, while site 2 has a preference for magnesium and/or manganese ions.</text>
</comment>
<evidence type="ECO:0000259" key="11">
    <source>
        <dbReference type="PROSITE" id="PS50112"/>
    </source>
</evidence>
<feature type="domain" description="PAS" evidence="11">
    <location>
        <begin position="174"/>
        <end position="248"/>
    </location>
</feature>
<dbReference type="InterPro" id="IPR035965">
    <property type="entry name" value="PAS-like_dom_sf"/>
</dbReference>
<proteinExistence type="inferred from homology"/>
<dbReference type="PROSITE" id="PS50112">
    <property type="entry name" value="PAS"/>
    <property type="match status" value="1"/>
</dbReference>
<evidence type="ECO:0000256" key="7">
    <source>
        <dbReference type="PIRSR" id="PIRSR623088-2"/>
    </source>
</evidence>
<dbReference type="SUPFAM" id="SSF109604">
    <property type="entry name" value="HD-domain/PDEase-like"/>
    <property type="match status" value="1"/>
</dbReference>
<evidence type="ECO:0000313" key="13">
    <source>
        <dbReference type="Proteomes" id="UP000095280"/>
    </source>
</evidence>
<dbReference type="AlphaFoldDB" id="A0A1I8GRT9"/>
<feature type="binding site" evidence="8">
    <location>
        <position position="522"/>
    </location>
    <ligand>
        <name>Zn(2+)</name>
        <dbReference type="ChEBI" id="CHEBI:29105"/>
        <label>1</label>
    </ligand>
</feature>
<keyword evidence="5" id="KW-0114">cAMP</keyword>
<sequence length="790" mass="87186">MTEQPQSDLSDIWATEEALSVLLIFPPEDTLLCRLAKAAESFGLACDIACASSCGVGSGGGPSDGGEAAAAALTKFSRSRHQLVLLDRRDSSPAAADNLLRAMKSVAGAAGYSAPVFVAVTKSGQCRGSSLGDLLQIGYDKKIKEDQCDSVDACIEVLLSLQKCACRHQQRLGSLAVVLTALGNCTDAVEITDCKFGIQYVNAAHEKMFGYAMSDLAGRNTLDTIHRHPTDRVAEETTKNLTLCLKRGKAWDGILTGRRKSGTSLDHYSAVYPVRDCHGSVHRFVWLRRSLNGGSVADSQHNPQLQLSPTAAAATAAAAAAAPCRKSSSTLATPRHSASRRGSAVARAGSSAAIDAPINKVINLIVMVQDGSSPVVAAALDKVLDILHQSTDLYSGEIANLQDDRVTSDYVGGLMASGPRLPEKKRHSMPAQRQNSASAMQSLRDTPDYLLHYLENDDNWNFDILALERVTDRKPMVHLAMRTLRRFQVCQYLQCSEDTMLRWLQVIQDHYRADNCYHNATHGADVMQCSAYFLSRDRVRLAFDETDEAASLLGALVHDLDHPGRTNPFLINCRHRLALLYNDISVLESHHVSLAFQLTTKDDRINIFKNMSTDDYKQLRQSIVDVVLATEMAKHFEHVGKFANQILAPLLAMEEEAEGEGGAASQPISEEEVQELLTRPENRSLIRRVLIKCSDVSNPCRPLKLCKEWARRISEEYFLQTDEEKSQGLPVVMPMFDRATCNMPKSQTSFIDFFLKEMFTVWHQFCDVPVLLENLNANYEYWKSLIDVDS</sequence>
<evidence type="ECO:0000256" key="1">
    <source>
        <dbReference type="ARBA" id="ARBA00004703"/>
    </source>
</evidence>
<dbReference type="Proteomes" id="UP000095280">
    <property type="component" value="Unplaced"/>
</dbReference>
<accession>A0A1I8GRT9</accession>
<dbReference type="Pfam" id="PF13426">
    <property type="entry name" value="PAS_9"/>
    <property type="match status" value="1"/>
</dbReference>
<evidence type="ECO:0000259" key="12">
    <source>
        <dbReference type="PROSITE" id="PS51845"/>
    </source>
</evidence>
<feature type="active site" description="Proton donor" evidence="6">
    <location>
        <position position="518"/>
    </location>
</feature>
<name>A0A1I8GRT9_9PLAT</name>
<dbReference type="GO" id="GO:0007165">
    <property type="term" value="P:signal transduction"/>
    <property type="evidence" value="ECO:0007669"/>
    <property type="project" value="InterPro"/>
</dbReference>
<protein>
    <recommendedName>
        <fullName evidence="9">Phosphodiesterase</fullName>
        <ecNumber evidence="9">3.1.4.-</ecNumber>
    </recommendedName>
</protein>
<evidence type="ECO:0000256" key="5">
    <source>
        <dbReference type="ARBA" id="ARBA00023149"/>
    </source>
</evidence>
<keyword evidence="3 8" id="KW-0479">Metal-binding</keyword>
<dbReference type="SMART" id="SM00471">
    <property type="entry name" value="HDc"/>
    <property type="match status" value="1"/>
</dbReference>
<feature type="binding site" evidence="7">
    <location>
        <position position="695"/>
    </location>
    <ligand>
        <name>AMP</name>
        <dbReference type="ChEBI" id="CHEBI:456215"/>
    </ligand>
</feature>
<dbReference type="WBParaSite" id="maker-uti_cns_0002768-snap-gene-0.3-mRNA-1">
    <property type="protein sequence ID" value="maker-uti_cns_0002768-snap-gene-0.3-mRNA-1"/>
    <property type="gene ID" value="maker-uti_cns_0002768-snap-gene-0.3"/>
</dbReference>
<dbReference type="EC" id="3.1.4.-" evidence="9"/>
<dbReference type="Gene3D" id="1.10.1300.10">
    <property type="entry name" value="3'5'-cyclic nucleotide phosphodiesterase, catalytic domain"/>
    <property type="match status" value="1"/>
</dbReference>
<dbReference type="CDD" id="cd00077">
    <property type="entry name" value="HDc"/>
    <property type="match status" value="1"/>
</dbReference>
<feature type="region of interest" description="Disordered" evidence="10">
    <location>
        <begin position="416"/>
        <end position="439"/>
    </location>
</feature>
<dbReference type="PROSITE" id="PS51845">
    <property type="entry name" value="PDEASE_I_2"/>
    <property type="match status" value="1"/>
</dbReference>
<dbReference type="InterPro" id="IPR002073">
    <property type="entry name" value="PDEase_catalytic_dom"/>
</dbReference>
<dbReference type="InterPro" id="IPR023088">
    <property type="entry name" value="PDEase"/>
</dbReference>
<dbReference type="InterPro" id="IPR023174">
    <property type="entry name" value="PDEase_CS"/>
</dbReference>
<dbReference type="PROSITE" id="PS00126">
    <property type="entry name" value="PDEASE_I_1"/>
    <property type="match status" value="1"/>
</dbReference>
<dbReference type="Gene3D" id="3.30.450.20">
    <property type="entry name" value="PAS domain"/>
    <property type="match status" value="1"/>
</dbReference>
<dbReference type="UniPathway" id="UPA00762">
    <property type="reaction ID" value="UER00747"/>
</dbReference>
<evidence type="ECO:0000256" key="9">
    <source>
        <dbReference type="RuleBase" id="RU363067"/>
    </source>
</evidence>
<dbReference type="GO" id="GO:0004114">
    <property type="term" value="F:3',5'-cyclic-nucleotide phosphodiesterase activity"/>
    <property type="evidence" value="ECO:0007669"/>
    <property type="project" value="InterPro"/>
</dbReference>
<dbReference type="GO" id="GO:0006198">
    <property type="term" value="P:cAMP catabolic process"/>
    <property type="evidence" value="ECO:0007669"/>
    <property type="project" value="UniProtKB-UniPathway"/>
</dbReference>
<evidence type="ECO:0000256" key="4">
    <source>
        <dbReference type="ARBA" id="ARBA00022801"/>
    </source>
</evidence>
<keyword evidence="13" id="KW-1185">Reference proteome</keyword>
<evidence type="ECO:0000313" key="14">
    <source>
        <dbReference type="WBParaSite" id="maker-uti_cns_0002768-snap-gene-0.3-mRNA-1"/>
    </source>
</evidence>
<feature type="binding site" evidence="8">
    <location>
        <position position="559"/>
    </location>
    <ligand>
        <name>Zn(2+)</name>
        <dbReference type="ChEBI" id="CHEBI:29105"/>
        <label>2</label>
    </ligand>
</feature>
<dbReference type="Pfam" id="PF23198">
    <property type="entry name" value="PDE8A_N"/>
    <property type="match status" value="1"/>
</dbReference>
<feature type="binding site" evidence="8">
    <location>
        <position position="559"/>
    </location>
    <ligand>
        <name>Zn(2+)</name>
        <dbReference type="ChEBI" id="CHEBI:29105"/>
        <label>1</label>
    </ligand>
</feature>
<dbReference type="NCBIfam" id="TIGR00229">
    <property type="entry name" value="sensory_box"/>
    <property type="match status" value="1"/>
</dbReference>
<keyword evidence="4 9" id="KW-0378">Hydrolase</keyword>
<feature type="binding site" evidence="7">
    <location>
        <begin position="518"/>
        <end position="522"/>
    </location>
    <ligand>
        <name>AMP</name>
        <dbReference type="ChEBI" id="CHEBI:456215"/>
    </ligand>
</feature>
<comment type="similarity">
    <text evidence="2">Belongs to the cyclic nucleotide phosphodiesterase family. PDE8 subfamily.</text>
</comment>
<feature type="binding site" evidence="8">
    <location>
        <position position="558"/>
    </location>
    <ligand>
        <name>Zn(2+)</name>
        <dbReference type="ChEBI" id="CHEBI:29105"/>
        <label>1</label>
    </ligand>
</feature>
<evidence type="ECO:0000256" key="10">
    <source>
        <dbReference type="SAM" id="MobiDB-lite"/>
    </source>
</evidence>
<dbReference type="CDD" id="cd00130">
    <property type="entry name" value="PAS"/>
    <property type="match status" value="1"/>
</dbReference>
<dbReference type="PANTHER" id="PTHR11347">
    <property type="entry name" value="CYCLIC NUCLEOTIDE PHOSPHODIESTERASE"/>
    <property type="match status" value="1"/>
</dbReference>
<dbReference type="SUPFAM" id="SSF55785">
    <property type="entry name" value="PYP-like sensor domain (PAS domain)"/>
    <property type="match status" value="1"/>
</dbReference>
<feature type="domain" description="PDEase" evidence="12">
    <location>
        <begin position="442"/>
        <end position="789"/>
    </location>
</feature>
<organism evidence="13 14">
    <name type="scientific">Macrostomum lignano</name>
    <dbReference type="NCBI Taxonomy" id="282301"/>
    <lineage>
        <taxon>Eukaryota</taxon>
        <taxon>Metazoa</taxon>
        <taxon>Spiralia</taxon>
        <taxon>Lophotrochozoa</taxon>
        <taxon>Platyhelminthes</taxon>
        <taxon>Rhabditophora</taxon>
        <taxon>Macrostomorpha</taxon>
        <taxon>Macrostomida</taxon>
        <taxon>Macrostomidae</taxon>
        <taxon>Macrostomum</taxon>
    </lineage>
</organism>
<feature type="binding site" evidence="7">
    <location>
        <position position="559"/>
    </location>
    <ligand>
        <name>AMP</name>
        <dbReference type="ChEBI" id="CHEBI:456215"/>
    </ligand>
</feature>
<dbReference type="Pfam" id="PF00233">
    <property type="entry name" value="PDEase_I"/>
    <property type="match status" value="1"/>
</dbReference>
<feature type="binding site" evidence="8">
    <location>
        <position position="695"/>
    </location>
    <ligand>
        <name>Zn(2+)</name>
        <dbReference type="ChEBI" id="CHEBI:29105"/>
        <label>1</label>
    </ligand>
</feature>